<comment type="cofactor">
    <cofactor evidence="3">
        <name>FMN</name>
        <dbReference type="ChEBI" id="CHEBI:58210"/>
    </cofactor>
    <text evidence="3">Binds 1 FMN per subunit.</text>
</comment>
<organism evidence="7 8">
    <name type="scientific">Planobispora takensis</name>
    <dbReference type="NCBI Taxonomy" id="1367882"/>
    <lineage>
        <taxon>Bacteria</taxon>
        <taxon>Bacillati</taxon>
        <taxon>Actinomycetota</taxon>
        <taxon>Actinomycetes</taxon>
        <taxon>Streptosporangiales</taxon>
        <taxon>Streptosporangiaceae</taxon>
        <taxon>Planobispora</taxon>
    </lineage>
</organism>
<dbReference type="GO" id="GO:0046872">
    <property type="term" value="F:metal ion binding"/>
    <property type="evidence" value="ECO:0007669"/>
    <property type="project" value="UniProtKB-KW"/>
</dbReference>
<comment type="caution">
    <text evidence="3">Lacks conserved residue(s) required for the propagation of feature annotation.</text>
</comment>
<keyword evidence="3" id="KW-0460">Magnesium</keyword>
<evidence type="ECO:0000256" key="4">
    <source>
        <dbReference type="RuleBase" id="RU364078"/>
    </source>
</evidence>
<dbReference type="InterPro" id="IPR036551">
    <property type="entry name" value="Flavin_trans-like"/>
</dbReference>
<dbReference type="HAMAP" id="MF_02225">
    <property type="entry name" value="CoaBC"/>
    <property type="match status" value="1"/>
</dbReference>
<dbReference type="InterPro" id="IPR035929">
    <property type="entry name" value="CoaB-like_sf"/>
</dbReference>
<dbReference type="EMBL" id="BOOK01000058">
    <property type="protein sequence ID" value="GII04935.1"/>
    <property type="molecule type" value="Genomic_DNA"/>
</dbReference>
<dbReference type="InterPro" id="IPR003382">
    <property type="entry name" value="Flavoprotein"/>
</dbReference>
<evidence type="ECO:0000256" key="3">
    <source>
        <dbReference type="HAMAP-Rule" id="MF_02225"/>
    </source>
</evidence>
<sequence>MGSTDGDTPGKPNVVLGVSGGIAAYKACELLRLFTESGHDVRVVPTAQALRFVGEPTWAALSGNPVSADVWDDVHEVPHVRIGQGADLVVVAPATADVLAKAAHGLAGDLLTNTLLTARCPVVFAPAMHTEMWEHPATQANVATLRERGSIVLDPAVGRLTGADTGRGRLPDPVEIFEVCRRVLAGRALDLAGRHVVVSAGGTREAIDPVRFIGNRSSGLQGYALARTAAARGARVTLVAANVALPDPAGVEVVRVESALQLREAVMEAVRDADAVVMAAAVADFRPAARSDSKIKKTSAEPDAVHLVKNPDILAELGEHRREGVKPYPEVIAGFAAETDDVLANGRAKLARKGCDLLVVNQVGENLAFGTPDNAAVVLVADGDPVEIPRGPKDALADVVWDLVAARLDRPA</sequence>
<comment type="catalytic activity">
    <reaction evidence="3 4">
        <text>(R)-4'-phosphopantothenate + L-cysteine + CTP = N-[(R)-4-phosphopantothenoyl]-L-cysteine + CMP + diphosphate + H(+)</text>
        <dbReference type="Rhea" id="RHEA:19397"/>
        <dbReference type="ChEBI" id="CHEBI:10986"/>
        <dbReference type="ChEBI" id="CHEBI:15378"/>
        <dbReference type="ChEBI" id="CHEBI:33019"/>
        <dbReference type="ChEBI" id="CHEBI:35235"/>
        <dbReference type="ChEBI" id="CHEBI:37563"/>
        <dbReference type="ChEBI" id="CHEBI:59458"/>
        <dbReference type="ChEBI" id="CHEBI:60377"/>
        <dbReference type="EC" id="6.3.2.5"/>
    </reaction>
</comment>
<evidence type="ECO:0000256" key="1">
    <source>
        <dbReference type="ARBA" id="ARBA00022793"/>
    </source>
</evidence>
<comment type="function">
    <text evidence="4">Catalyzes two steps in the biosynthesis of coenzyme A. In the first step cysteine is conjugated to 4'-phosphopantothenate to form 4-phosphopantothenoylcysteine, in the latter compound is decarboxylated to form 4'-phosphopantotheine.</text>
</comment>
<evidence type="ECO:0000259" key="5">
    <source>
        <dbReference type="Pfam" id="PF02441"/>
    </source>
</evidence>
<feature type="binding site" evidence="3">
    <location>
        <position position="294"/>
    </location>
    <ligand>
        <name>CTP</name>
        <dbReference type="ChEBI" id="CHEBI:37563"/>
    </ligand>
</feature>
<dbReference type="GO" id="GO:0015937">
    <property type="term" value="P:coenzyme A biosynthetic process"/>
    <property type="evidence" value="ECO:0007669"/>
    <property type="project" value="UniProtKB-UniRule"/>
</dbReference>
<gene>
    <name evidence="3" type="primary">coaBC</name>
    <name evidence="7" type="ORF">Pta02_69430</name>
</gene>
<dbReference type="Pfam" id="PF02441">
    <property type="entry name" value="Flavoprotein"/>
    <property type="match status" value="1"/>
</dbReference>
<keyword evidence="3" id="KW-0511">Multifunctional enzyme</keyword>
<comment type="cofactor">
    <cofactor evidence="3">
        <name>Mg(2+)</name>
        <dbReference type="ChEBI" id="CHEBI:18420"/>
    </cofactor>
</comment>
<evidence type="ECO:0000259" key="6">
    <source>
        <dbReference type="Pfam" id="PF04127"/>
    </source>
</evidence>
<accession>A0A8J3T689</accession>
<dbReference type="GO" id="GO:0015941">
    <property type="term" value="P:pantothenate catabolic process"/>
    <property type="evidence" value="ECO:0007669"/>
    <property type="project" value="InterPro"/>
</dbReference>
<dbReference type="SUPFAM" id="SSF102645">
    <property type="entry name" value="CoaB-like"/>
    <property type="match status" value="1"/>
</dbReference>
<comment type="similarity">
    <text evidence="3 4">In the N-terminal section; belongs to the HFCD (homo-oligomeric flavin containing Cys decarboxylase) superfamily.</text>
</comment>
<keyword evidence="3" id="KW-0479">Metal-binding</keyword>
<protein>
    <recommendedName>
        <fullName evidence="3">Coenzyme A biosynthesis bifunctional protein CoaBC</fullName>
    </recommendedName>
    <alternativeName>
        <fullName evidence="3">DNA/pantothenate metabolism flavoprotein</fullName>
    </alternativeName>
    <alternativeName>
        <fullName evidence="3">Phosphopantothenoylcysteine synthetase/decarboxylase</fullName>
        <shortName evidence="3">PPCS-PPCDC</shortName>
    </alternativeName>
    <domain>
        <recommendedName>
            <fullName evidence="3">Phosphopantothenoylcysteine decarboxylase</fullName>
            <shortName evidence="3">PPC decarboxylase</shortName>
            <shortName evidence="3">PPC-DC</shortName>
            <ecNumber evidence="3">4.1.1.36</ecNumber>
        </recommendedName>
        <alternativeName>
            <fullName evidence="3">CoaC</fullName>
        </alternativeName>
    </domain>
    <domain>
        <recommendedName>
            <fullName evidence="3">Phosphopantothenate--cysteine ligase</fullName>
            <ecNumber evidence="3">6.3.2.5</ecNumber>
        </recommendedName>
        <alternativeName>
            <fullName evidence="3">CoaB</fullName>
        </alternativeName>
        <alternativeName>
            <fullName evidence="3">Phosphopantothenoylcysteine synthetase</fullName>
            <shortName evidence="3">PPC synthetase</shortName>
            <shortName evidence="3">PPC-S</shortName>
        </alternativeName>
    </domain>
</protein>
<dbReference type="Gene3D" id="3.40.50.1950">
    <property type="entry name" value="Flavin prenyltransferase-like"/>
    <property type="match status" value="1"/>
</dbReference>
<feature type="domain" description="Flavoprotein" evidence="5">
    <location>
        <begin position="13"/>
        <end position="181"/>
    </location>
</feature>
<dbReference type="GO" id="GO:0071513">
    <property type="term" value="C:phosphopantothenoylcysteine decarboxylase complex"/>
    <property type="evidence" value="ECO:0007669"/>
    <property type="project" value="TreeGrafter"/>
</dbReference>
<comment type="catalytic activity">
    <reaction evidence="3 4">
        <text>N-[(R)-4-phosphopantothenoyl]-L-cysteine + H(+) = (R)-4'-phosphopantetheine + CO2</text>
        <dbReference type="Rhea" id="RHEA:16793"/>
        <dbReference type="ChEBI" id="CHEBI:15378"/>
        <dbReference type="ChEBI" id="CHEBI:16526"/>
        <dbReference type="ChEBI" id="CHEBI:59458"/>
        <dbReference type="ChEBI" id="CHEBI:61723"/>
        <dbReference type="EC" id="4.1.1.36"/>
    </reaction>
</comment>
<keyword evidence="8" id="KW-1185">Reference proteome</keyword>
<evidence type="ECO:0000313" key="8">
    <source>
        <dbReference type="Proteomes" id="UP000634476"/>
    </source>
</evidence>
<comment type="similarity">
    <text evidence="3 4">In the C-terminal section; belongs to the PPC synthetase family.</text>
</comment>
<dbReference type="UniPathway" id="UPA00241">
    <property type="reaction ID" value="UER00353"/>
</dbReference>
<dbReference type="EC" id="4.1.1.36" evidence="3"/>
<feature type="binding site" evidence="3">
    <location>
        <begin position="311"/>
        <end position="314"/>
    </location>
    <ligand>
        <name>CTP</name>
        <dbReference type="ChEBI" id="CHEBI:37563"/>
    </ligand>
</feature>
<dbReference type="NCBIfam" id="TIGR00521">
    <property type="entry name" value="coaBC_dfp"/>
    <property type="match status" value="1"/>
</dbReference>
<keyword evidence="3 4" id="KW-0436">Ligase</keyword>
<reference evidence="7" key="1">
    <citation type="submission" date="2021-01" db="EMBL/GenBank/DDBJ databases">
        <title>Whole genome shotgun sequence of Planobispora takensis NBRC 109077.</title>
        <authorList>
            <person name="Komaki H."/>
            <person name="Tamura T."/>
        </authorList>
    </citation>
    <scope>NUCLEOTIDE SEQUENCE</scope>
    <source>
        <strain evidence="7">NBRC 109077</strain>
    </source>
</reference>
<dbReference type="Gene3D" id="3.40.50.10300">
    <property type="entry name" value="CoaB-like"/>
    <property type="match status" value="1"/>
</dbReference>
<keyword evidence="1 3" id="KW-0210">Decarboxylase</keyword>
<comment type="pathway">
    <text evidence="3 4">Cofactor biosynthesis; coenzyme A biosynthesis; CoA from (R)-pantothenate: step 2/5.</text>
</comment>
<evidence type="ECO:0000313" key="7">
    <source>
        <dbReference type="EMBL" id="GII04935.1"/>
    </source>
</evidence>
<feature type="region of interest" description="Phosphopantothenate--cysteine ligase" evidence="3">
    <location>
        <begin position="196"/>
        <end position="412"/>
    </location>
</feature>
<evidence type="ECO:0000256" key="2">
    <source>
        <dbReference type="ARBA" id="ARBA00023239"/>
    </source>
</evidence>
<dbReference type="RefSeq" id="WP_203879171.1">
    <property type="nucleotide sequence ID" value="NZ_BOOK01000058.1"/>
</dbReference>
<feature type="region of interest" description="Phosphopantothenoylcysteine decarboxylase" evidence="3">
    <location>
        <begin position="1"/>
        <end position="195"/>
    </location>
</feature>
<comment type="pathway">
    <text evidence="3 4">Cofactor biosynthesis; coenzyme A biosynthesis; CoA from (R)-pantothenate: step 3/5.</text>
</comment>
<dbReference type="AlphaFoldDB" id="A0A8J3T689"/>
<comment type="caution">
    <text evidence="7">The sequence shown here is derived from an EMBL/GenBank/DDBJ whole genome shotgun (WGS) entry which is preliminary data.</text>
</comment>
<dbReference type="Proteomes" id="UP000634476">
    <property type="component" value="Unassembled WGS sequence"/>
</dbReference>
<keyword evidence="3 4" id="KW-0285">Flavoprotein</keyword>
<dbReference type="GO" id="GO:0004633">
    <property type="term" value="F:phosphopantothenoylcysteine decarboxylase activity"/>
    <property type="evidence" value="ECO:0007669"/>
    <property type="project" value="UniProtKB-UniRule"/>
</dbReference>
<dbReference type="Pfam" id="PF04127">
    <property type="entry name" value="DFP"/>
    <property type="match status" value="1"/>
</dbReference>
<dbReference type="PANTHER" id="PTHR14359">
    <property type="entry name" value="HOMO-OLIGOMERIC FLAVIN CONTAINING CYS DECARBOXYLASE FAMILY"/>
    <property type="match status" value="1"/>
</dbReference>
<name>A0A8J3T689_9ACTN</name>
<dbReference type="InterPro" id="IPR005252">
    <property type="entry name" value="CoaBC"/>
</dbReference>
<keyword evidence="2 3" id="KW-0456">Lyase</keyword>
<feature type="binding site" evidence="3">
    <location>
        <position position="335"/>
    </location>
    <ligand>
        <name>CTP</name>
        <dbReference type="ChEBI" id="CHEBI:37563"/>
    </ligand>
</feature>
<proteinExistence type="inferred from homology"/>
<dbReference type="GO" id="GO:0010181">
    <property type="term" value="F:FMN binding"/>
    <property type="evidence" value="ECO:0007669"/>
    <property type="project" value="UniProtKB-UniRule"/>
</dbReference>
<dbReference type="GO" id="GO:0004632">
    <property type="term" value="F:phosphopantothenate--cysteine ligase activity"/>
    <property type="evidence" value="ECO:0007669"/>
    <property type="project" value="UniProtKB-UniRule"/>
</dbReference>
<feature type="binding site" evidence="3">
    <location>
        <position position="353"/>
    </location>
    <ligand>
        <name>CTP</name>
        <dbReference type="ChEBI" id="CHEBI:37563"/>
    </ligand>
</feature>
<dbReference type="InterPro" id="IPR007085">
    <property type="entry name" value="DNA/pantothenate-metab_flavo_C"/>
</dbReference>
<keyword evidence="3 4" id="KW-0288">FMN</keyword>
<dbReference type="EC" id="6.3.2.5" evidence="3"/>
<feature type="domain" description="DNA/pantothenate metabolism flavoprotein C-terminal" evidence="6">
    <location>
        <begin position="191"/>
        <end position="406"/>
    </location>
</feature>
<feature type="binding site" evidence="3">
    <location>
        <position position="349"/>
    </location>
    <ligand>
        <name>CTP</name>
        <dbReference type="ChEBI" id="CHEBI:37563"/>
    </ligand>
</feature>
<comment type="function">
    <text evidence="3">Catalyzes two sequential steps in the biosynthesis of coenzyme A. In the first step cysteine is conjugated to 4'-phosphopantothenate to form 4-phosphopantothenoylcysteine. In the second step the latter compound is decarboxylated to form 4'-phosphopantotheine.</text>
</comment>
<dbReference type="SUPFAM" id="SSF52507">
    <property type="entry name" value="Homo-oligomeric flavin-containing Cys decarboxylases, HFCD"/>
    <property type="match status" value="1"/>
</dbReference>
<dbReference type="PANTHER" id="PTHR14359:SF6">
    <property type="entry name" value="PHOSPHOPANTOTHENOYLCYSTEINE DECARBOXYLASE"/>
    <property type="match status" value="1"/>
</dbReference>
<feature type="binding site" evidence="3">
    <location>
        <position position="284"/>
    </location>
    <ligand>
        <name>CTP</name>
        <dbReference type="ChEBI" id="CHEBI:37563"/>
    </ligand>
</feature>